<keyword evidence="2" id="KW-1185">Reference proteome</keyword>
<reference evidence="1" key="1">
    <citation type="submission" date="2020-08" db="EMBL/GenBank/DDBJ databases">
        <title>Spodoptera exigua strain:BAW_Kor-Di-RS1 Genome sequencing and assembly.</title>
        <authorList>
            <person name="Kim J."/>
            <person name="Nam H.Y."/>
            <person name="Kwon M."/>
            <person name="Choi J.H."/>
            <person name="Cho S.R."/>
            <person name="Kim G.-H."/>
        </authorList>
    </citation>
    <scope>NUCLEOTIDE SEQUENCE</scope>
    <source>
        <strain evidence="1">BAW_Kor-Di-RS1</strain>
        <tissue evidence="1">Whole-body</tissue>
    </source>
</reference>
<accession>A0A835LE03</accession>
<evidence type="ECO:0000313" key="2">
    <source>
        <dbReference type="Proteomes" id="UP000648187"/>
    </source>
</evidence>
<evidence type="ECO:0000313" key="1">
    <source>
        <dbReference type="EMBL" id="KAF9421255.1"/>
    </source>
</evidence>
<dbReference type="EMBL" id="JACKWZ010000025">
    <property type="protein sequence ID" value="KAF9421255.1"/>
    <property type="molecule type" value="Genomic_DNA"/>
</dbReference>
<protein>
    <submittedName>
        <fullName evidence="1">Uncharacterized protein</fullName>
    </submittedName>
</protein>
<comment type="caution">
    <text evidence="1">The sequence shown here is derived from an EMBL/GenBank/DDBJ whole genome shotgun (WGS) entry which is preliminary data.</text>
</comment>
<dbReference type="AlphaFoldDB" id="A0A835LE03"/>
<name>A0A835LE03_SPOEX</name>
<gene>
    <name evidence="1" type="ORF">HW555_002727</name>
</gene>
<dbReference type="Proteomes" id="UP000648187">
    <property type="component" value="Unassembled WGS sequence"/>
</dbReference>
<sequence>MESNNNLKQRLRSSIGTIKSLRRWWKRGKRRRMAPKIKTILRPGCVICRHGSCVDERKHDRVTRSLTKEINSMEFILIETYRCMPLLGNEEYTVPDWNIHIEWNIGDLHKEMGGNGAYYQTILPMLAIFFF</sequence>
<organism evidence="1 2">
    <name type="scientific">Spodoptera exigua</name>
    <name type="common">Beet armyworm</name>
    <name type="synonym">Noctua fulgens</name>
    <dbReference type="NCBI Taxonomy" id="7107"/>
    <lineage>
        <taxon>Eukaryota</taxon>
        <taxon>Metazoa</taxon>
        <taxon>Ecdysozoa</taxon>
        <taxon>Arthropoda</taxon>
        <taxon>Hexapoda</taxon>
        <taxon>Insecta</taxon>
        <taxon>Pterygota</taxon>
        <taxon>Neoptera</taxon>
        <taxon>Endopterygota</taxon>
        <taxon>Lepidoptera</taxon>
        <taxon>Glossata</taxon>
        <taxon>Ditrysia</taxon>
        <taxon>Noctuoidea</taxon>
        <taxon>Noctuidae</taxon>
        <taxon>Amphipyrinae</taxon>
        <taxon>Spodoptera</taxon>
    </lineage>
</organism>
<feature type="non-terminal residue" evidence="1">
    <location>
        <position position="1"/>
    </location>
</feature>
<proteinExistence type="predicted"/>